<dbReference type="AlphaFoldDB" id="A0A1V4K5T4"/>
<protein>
    <submittedName>
        <fullName evidence="2">Uncharacterized protein</fullName>
    </submittedName>
</protein>
<dbReference type="EMBL" id="LSYS01004331">
    <property type="protein sequence ID" value="OPJ79741.1"/>
    <property type="molecule type" value="Genomic_DNA"/>
</dbReference>
<name>A0A1V4K5T4_PATFA</name>
<accession>A0A1V4K5T4</accession>
<proteinExistence type="predicted"/>
<evidence type="ECO:0000313" key="3">
    <source>
        <dbReference type="Proteomes" id="UP000190648"/>
    </source>
</evidence>
<evidence type="ECO:0000313" key="2">
    <source>
        <dbReference type="EMBL" id="OPJ79741.1"/>
    </source>
</evidence>
<comment type="caution">
    <text evidence="2">The sequence shown here is derived from an EMBL/GenBank/DDBJ whole genome shotgun (WGS) entry which is preliminary data.</text>
</comment>
<gene>
    <name evidence="2" type="ORF">AV530_002225</name>
</gene>
<organism evidence="2 3">
    <name type="scientific">Patagioenas fasciata monilis</name>
    <dbReference type="NCBI Taxonomy" id="372326"/>
    <lineage>
        <taxon>Eukaryota</taxon>
        <taxon>Metazoa</taxon>
        <taxon>Chordata</taxon>
        <taxon>Craniata</taxon>
        <taxon>Vertebrata</taxon>
        <taxon>Euteleostomi</taxon>
        <taxon>Archelosauria</taxon>
        <taxon>Archosauria</taxon>
        <taxon>Dinosauria</taxon>
        <taxon>Saurischia</taxon>
        <taxon>Theropoda</taxon>
        <taxon>Coelurosauria</taxon>
        <taxon>Aves</taxon>
        <taxon>Neognathae</taxon>
        <taxon>Neoaves</taxon>
        <taxon>Columbimorphae</taxon>
        <taxon>Columbiformes</taxon>
        <taxon>Columbidae</taxon>
        <taxon>Patagioenas</taxon>
    </lineage>
</organism>
<keyword evidence="3" id="KW-1185">Reference proteome</keyword>
<sequence length="99" mass="10692">MDNEPSCASTRQKQHSSAKQVKTATLQEMDDWLGDCESWFPGTRGVGGWACRGASLRSAAAAAGDPSLGNVLWCLSDGEIIHCAQVELPSHHHRGCERK</sequence>
<feature type="region of interest" description="Disordered" evidence="1">
    <location>
        <begin position="1"/>
        <end position="22"/>
    </location>
</feature>
<reference evidence="2 3" key="1">
    <citation type="submission" date="2016-02" db="EMBL/GenBank/DDBJ databases">
        <title>Band-tailed pigeon sequencing and assembly.</title>
        <authorList>
            <person name="Soares A.E."/>
            <person name="Novak B.J."/>
            <person name="Rice E.S."/>
            <person name="O'Connell B."/>
            <person name="Chang D."/>
            <person name="Weber S."/>
            <person name="Shapiro B."/>
        </authorList>
    </citation>
    <scope>NUCLEOTIDE SEQUENCE [LARGE SCALE GENOMIC DNA]</scope>
    <source>
        <strain evidence="2">BTP2013</strain>
        <tissue evidence="2">Blood</tissue>
    </source>
</reference>
<dbReference type="Proteomes" id="UP000190648">
    <property type="component" value="Unassembled WGS sequence"/>
</dbReference>
<evidence type="ECO:0000256" key="1">
    <source>
        <dbReference type="SAM" id="MobiDB-lite"/>
    </source>
</evidence>